<evidence type="ECO:0000256" key="1">
    <source>
        <dbReference type="SAM" id="MobiDB-lite"/>
    </source>
</evidence>
<sequence length="57" mass="5974">MPSNHGGTHQCRTIAISHSSEGSMSASLGKVTSHLSPRERLRNSSGSCIGCVGKSQY</sequence>
<comment type="caution">
    <text evidence="2">The sequence shown here is derived from an EMBL/GenBank/DDBJ whole genome shotgun (WGS) entry which is preliminary data.</text>
</comment>
<reference evidence="2" key="1">
    <citation type="submission" date="2010-08" db="EMBL/GenBank/DDBJ databases">
        <authorList>
            <person name="Weinstock G."/>
            <person name="Sodergren E."/>
            <person name="Clifton S."/>
            <person name="Fulton L."/>
            <person name="Fulton B."/>
            <person name="Courtney L."/>
            <person name="Fronick C."/>
            <person name="Harrison M."/>
            <person name="Strong C."/>
            <person name="Farmer C."/>
            <person name="Delahaunty K."/>
            <person name="Markovic C."/>
            <person name="Hall O."/>
            <person name="Minx P."/>
            <person name="Tomlinson C."/>
            <person name="Mitreva M."/>
            <person name="Hou S."/>
            <person name="Chen J."/>
            <person name="Wollam A."/>
            <person name="Pepin K.H."/>
            <person name="Johnson M."/>
            <person name="Bhonagiri V."/>
            <person name="Zhang X."/>
            <person name="Suruliraj S."/>
            <person name="Warren W."/>
            <person name="Chinwalla A."/>
            <person name="Mardis E.R."/>
            <person name="Wilson R.K."/>
        </authorList>
    </citation>
    <scope>NUCLEOTIDE SEQUENCE [LARGE SCALE GENOMIC DNA]</scope>
    <source>
        <strain evidence="2">HL044PA1</strain>
    </source>
</reference>
<name>A0ABP2K4Z0_9ACTN</name>
<accession>A0ABP2K4Z0</accession>
<evidence type="ECO:0000313" key="3">
    <source>
        <dbReference type="Proteomes" id="UP000003179"/>
    </source>
</evidence>
<proteinExistence type="predicted"/>
<feature type="region of interest" description="Disordered" evidence="1">
    <location>
        <begin position="1"/>
        <end position="47"/>
    </location>
</feature>
<evidence type="ECO:0000313" key="2">
    <source>
        <dbReference type="EMBL" id="EFS91979.1"/>
    </source>
</evidence>
<dbReference type="Proteomes" id="UP000003179">
    <property type="component" value="Unassembled WGS sequence"/>
</dbReference>
<gene>
    <name evidence="2" type="ORF">HMPREF9607_01845</name>
</gene>
<dbReference type="EMBL" id="ADZU01000030">
    <property type="protein sequence ID" value="EFS91979.1"/>
    <property type="molecule type" value="Genomic_DNA"/>
</dbReference>
<organism evidence="2 3">
    <name type="scientific">Cutibacterium modestum HL044PA1</name>
    <dbReference type="NCBI Taxonomy" id="765109"/>
    <lineage>
        <taxon>Bacteria</taxon>
        <taxon>Bacillati</taxon>
        <taxon>Actinomycetota</taxon>
        <taxon>Actinomycetes</taxon>
        <taxon>Propionibacteriales</taxon>
        <taxon>Propionibacteriaceae</taxon>
        <taxon>Cutibacterium</taxon>
        <taxon>Cutibacterium modestum</taxon>
    </lineage>
</organism>
<protein>
    <submittedName>
        <fullName evidence="2">Uncharacterized protein</fullName>
    </submittedName>
</protein>
<keyword evidence="3" id="KW-1185">Reference proteome</keyword>
<feature type="compositionally biased region" description="Polar residues" evidence="1">
    <location>
        <begin position="1"/>
        <end position="26"/>
    </location>
</feature>